<dbReference type="InParanoid" id="A0A6J2VU83"/>
<dbReference type="GO" id="GO:0045087">
    <property type="term" value="P:innate immune response"/>
    <property type="evidence" value="ECO:0007669"/>
    <property type="project" value="UniProtKB-KW"/>
</dbReference>
<dbReference type="InterPro" id="IPR011029">
    <property type="entry name" value="DEATH-like_dom_sf"/>
</dbReference>
<keyword evidence="4" id="KW-0399">Innate immunity</keyword>
<dbReference type="GeneID" id="115816495"/>
<evidence type="ECO:0000256" key="10">
    <source>
        <dbReference type="RuleBase" id="RU000304"/>
    </source>
</evidence>
<dbReference type="SMART" id="SM00220">
    <property type="entry name" value="S_TKc"/>
    <property type="match status" value="1"/>
</dbReference>
<evidence type="ECO:0000256" key="8">
    <source>
        <dbReference type="ARBA" id="ARBA00023198"/>
    </source>
</evidence>
<dbReference type="Pfam" id="PF07714">
    <property type="entry name" value="PK_Tyr_Ser-Thr"/>
    <property type="match status" value="1"/>
</dbReference>
<protein>
    <submittedName>
        <fullName evidence="13">Receptor-interacting serine/threonine-protein kinase 3-like</fullName>
    </submittedName>
</protein>
<name>A0A6J2VU83_CHACN</name>
<dbReference type="OrthoDB" id="4062651at2759"/>
<evidence type="ECO:0000256" key="7">
    <source>
        <dbReference type="ARBA" id="ARBA00022859"/>
    </source>
</evidence>
<dbReference type="InterPro" id="IPR008271">
    <property type="entry name" value="Ser/Thr_kinase_AS"/>
</dbReference>
<dbReference type="SUPFAM" id="SSF56112">
    <property type="entry name" value="Protein kinase-like (PK-like)"/>
    <property type="match status" value="1"/>
</dbReference>
<evidence type="ECO:0000256" key="4">
    <source>
        <dbReference type="ARBA" id="ARBA00022588"/>
    </source>
</evidence>
<reference evidence="13" key="1">
    <citation type="submission" date="2025-08" db="UniProtKB">
        <authorList>
            <consortium name="RefSeq"/>
        </authorList>
    </citation>
    <scope>IDENTIFICATION</scope>
</reference>
<evidence type="ECO:0000256" key="2">
    <source>
        <dbReference type="ARBA" id="ARBA00022490"/>
    </source>
</evidence>
<dbReference type="GO" id="GO:0042981">
    <property type="term" value="P:regulation of apoptotic process"/>
    <property type="evidence" value="ECO:0007669"/>
    <property type="project" value="InterPro"/>
</dbReference>
<evidence type="ECO:0000256" key="1">
    <source>
        <dbReference type="ARBA" id="ARBA00004514"/>
    </source>
</evidence>
<keyword evidence="6 9" id="KW-0067">ATP-binding</keyword>
<dbReference type="InterPro" id="IPR051681">
    <property type="entry name" value="Ser/Thr_Kinases-Pseudokinases"/>
</dbReference>
<dbReference type="GO" id="GO:0006954">
    <property type="term" value="P:inflammatory response"/>
    <property type="evidence" value="ECO:0007669"/>
    <property type="project" value="UniProtKB-KW"/>
</dbReference>
<feature type="domain" description="Protein kinase" evidence="11">
    <location>
        <begin position="15"/>
        <end position="290"/>
    </location>
</feature>
<evidence type="ECO:0000256" key="9">
    <source>
        <dbReference type="PROSITE-ProRule" id="PRU10141"/>
    </source>
</evidence>
<dbReference type="PROSITE" id="PS00107">
    <property type="entry name" value="PROTEIN_KINASE_ATP"/>
    <property type="match status" value="1"/>
</dbReference>
<dbReference type="PANTHER" id="PTHR44329:SF297">
    <property type="entry name" value="RECEPTOR-INTERACTING SERINE_THREONINE-PROTEIN KINASE 3"/>
    <property type="match status" value="1"/>
</dbReference>
<dbReference type="GO" id="GO:0009893">
    <property type="term" value="P:positive regulation of metabolic process"/>
    <property type="evidence" value="ECO:0007669"/>
    <property type="project" value="UniProtKB-ARBA"/>
</dbReference>
<dbReference type="PROSITE" id="PS50011">
    <property type="entry name" value="PROTEIN_KINASE_DOM"/>
    <property type="match status" value="1"/>
</dbReference>
<dbReference type="Gene3D" id="1.10.510.10">
    <property type="entry name" value="Transferase(Phosphotransferase) domain 1"/>
    <property type="match status" value="1"/>
</dbReference>
<dbReference type="PANTHER" id="PTHR44329">
    <property type="entry name" value="SERINE/THREONINE-PROTEIN KINASE TNNI3K-RELATED"/>
    <property type="match status" value="1"/>
</dbReference>
<organism evidence="12 13">
    <name type="scientific">Chanos chanos</name>
    <name type="common">Milkfish</name>
    <name type="synonym">Mugil chanos</name>
    <dbReference type="NCBI Taxonomy" id="29144"/>
    <lineage>
        <taxon>Eukaryota</taxon>
        <taxon>Metazoa</taxon>
        <taxon>Chordata</taxon>
        <taxon>Craniata</taxon>
        <taxon>Vertebrata</taxon>
        <taxon>Euteleostomi</taxon>
        <taxon>Actinopterygii</taxon>
        <taxon>Neopterygii</taxon>
        <taxon>Teleostei</taxon>
        <taxon>Ostariophysi</taxon>
        <taxon>Gonorynchiformes</taxon>
        <taxon>Chanidae</taxon>
        <taxon>Chanos</taxon>
    </lineage>
</organism>
<keyword evidence="7" id="KW-0391">Immunity</keyword>
<dbReference type="AlphaFoldDB" id="A0A6J2VU83"/>
<dbReference type="RefSeq" id="XP_030635309.1">
    <property type="nucleotide sequence ID" value="XM_030779449.1"/>
</dbReference>
<comment type="subcellular location">
    <subcellularLocation>
        <location evidence="1">Cytoplasm</location>
        <location evidence="1">Cytosol</location>
    </subcellularLocation>
</comment>
<gene>
    <name evidence="13" type="primary">LOC115816495</name>
</gene>
<keyword evidence="3 10" id="KW-0723">Serine/threonine-protein kinase</keyword>
<evidence type="ECO:0000259" key="11">
    <source>
        <dbReference type="PROSITE" id="PS50011"/>
    </source>
</evidence>
<keyword evidence="5 9" id="KW-0547">Nucleotide-binding</keyword>
<dbReference type="Gene3D" id="1.10.533.10">
    <property type="entry name" value="Death Domain, Fas"/>
    <property type="match status" value="1"/>
</dbReference>
<feature type="binding site" evidence="9">
    <location>
        <position position="44"/>
    </location>
    <ligand>
        <name>ATP</name>
        <dbReference type="ChEBI" id="CHEBI:30616"/>
    </ligand>
</feature>
<dbReference type="CDD" id="cd08330">
    <property type="entry name" value="CARD_ASC_NALP1"/>
    <property type="match status" value="1"/>
</dbReference>
<evidence type="ECO:0000256" key="3">
    <source>
        <dbReference type="ARBA" id="ARBA00022527"/>
    </source>
</evidence>
<keyword evidence="12" id="KW-1185">Reference proteome</keyword>
<dbReference type="GO" id="GO:0004706">
    <property type="term" value="F:JUN kinase kinase kinase activity"/>
    <property type="evidence" value="ECO:0007669"/>
    <property type="project" value="TreeGrafter"/>
</dbReference>
<dbReference type="InterPro" id="IPR011009">
    <property type="entry name" value="Kinase-like_dom_sf"/>
</dbReference>
<evidence type="ECO:0000256" key="5">
    <source>
        <dbReference type="ARBA" id="ARBA00022741"/>
    </source>
</evidence>
<evidence type="ECO:0000313" key="12">
    <source>
        <dbReference type="Proteomes" id="UP000504632"/>
    </source>
</evidence>
<evidence type="ECO:0000313" key="13">
    <source>
        <dbReference type="RefSeq" id="XP_030635309.1"/>
    </source>
</evidence>
<dbReference type="Proteomes" id="UP000504632">
    <property type="component" value="Chromosome 7"/>
</dbReference>
<dbReference type="Pfam" id="PF00619">
    <property type="entry name" value="CARD"/>
    <property type="match status" value="1"/>
</dbReference>
<keyword evidence="2" id="KW-0963">Cytoplasm</keyword>
<dbReference type="InterPro" id="IPR001245">
    <property type="entry name" value="Ser-Thr/Tyr_kinase_cat_dom"/>
</dbReference>
<dbReference type="InterPro" id="IPR000719">
    <property type="entry name" value="Prot_kinase_dom"/>
</dbReference>
<proteinExistence type="inferred from homology"/>
<accession>A0A6J2VU83</accession>
<keyword evidence="3 10" id="KW-0808">Transferase</keyword>
<dbReference type="GO" id="GO:0043123">
    <property type="term" value="P:positive regulation of canonical NF-kappaB signal transduction"/>
    <property type="evidence" value="ECO:0007669"/>
    <property type="project" value="UniProtKB-ARBA"/>
</dbReference>
<sequence>MAQPGSLGFVHDDELKSWDVIGAGGFGQICKVKHVKWGMNVAIKLLLSNDGSGKDLLSEAEMMQQGGHPNVVRIMGIYEGQPPCGRPSSQLGLVMEFMEKGSLASLLNKLEGPPPWPLVFRLAHQIALGMNYLHNLSPPVLHLDLKPSNVLLDDSLSAKLTDFGLAKVVRSVSKSTIGKAGEVAGTINYMPPEAFNLGSYKPTFASDVYSYGIVLWSIGTGKEPYGNALPSMVILRIPKGDRPSLDDESLDCSKVVGLQELKDLMEECWHEDPKTRPSFHDCLKVTEDLYDRHKPEEHRAIHQVHENLGPETVQWVNGLIKPPVKINVQLNGVQFVDKHRAKLIKNVRAVDIIADDLLPMIGPEKYANIKAAQTSHQKMRVIFDYLNSEVVKEKFYQSLLENERYLVEELAMEDN</sequence>
<dbReference type="InterPro" id="IPR017441">
    <property type="entry name" value="Protein_kinase_ATP_BS"/>
</dbReference>
<dbReference type="SUPFAM" id="SSF47986">
    <property type="entry name" value="DEATH domain"/>
    <property type="match status" value="1"/>
</dbReference>
<evidence type="ECO:0000256" key="6">
    <source>
        <dbReference type="ARBA" id="ARBA00022840"/>
    </source>
</evidence>
<dbReference type="GO" id="GO:0005524">
    <property type="term" value="F:ATP binding"/>
    <property type="evidence" value="ECO:0007669"/>
    <property type="project" value="UniProtKB-UniRule"/>
</dbReference>
<keyword evidence="8" id="KW-0395">Inflammatory response</keyword>
<dbReference type="PROSITE" id="PS00108">
    <property type="entry name" value="PROTEIN_KINASE_ST"/>
    <property type="match status" value="1"/>
</dbReference>
<dbReference type="GO" id="GO:0031349">
    <property type="term" value="P:positive regulation of defense response"/>
    <property type="evidence" value="ECO:0007669"/>
    <property type="project" value="UniProtKB-ARBA"/>
</dbReference>
<dbReference type="InterPro" id="IPR033516">
    <property type="entry name" value="CARD8/ASC/NALP1_CARD"/>
</dbReference>
<dbReference type="GO" id="GO:0005829">
    <property type="term" value="C:cytosol"/>
    <property type="evidence" value="ECO:0007669"/>
    <property type="project" value="UniProtKB-SubCell"/>
</dbReference>
<keyword evidence="3 10" id="KW-0418">Kinase</keyword>
<dbReference type="InterPro" id="IPR001315">
    <property type="entry name" value="CARD"/>
</dbReference>
<comment type="similarity">
    <text evidence="10">Belongs to the protein kinase superfamily.</text>
</comment>